<gene>
    <name evidence="7" type="ORF">GCM10010412_008520</name>
</gene>
<evidence type="ECO:0000256" key="5">
    <source>
        <dbReference type="SAM" id="MobiDB-lite"/>
    </source>
</evidence>
<dbReference type="InterPro" id="IPR017871">
    <property type="entry name" value="ABC_transporter-like_CS"/>
</dbReference>
<keyword evidence="3" id="KW-0547">Nucleotide-binding</keyword>
<reference evidence="8" key="1">
    <citation type="journal article" date="2019" name="Int. J. Syst. Evol. Microbiol.">
        <title>The Global Catalogue of Microorganisms (GCM) 10K type strain sequencing project: providing services to taxonomists for standard genome sequencing and annotation.</title>
        <authorList>
            <consortium name="The Broad Institute Genomics Platform"/>
            <consortium name="The Broad Institute Genome Sequencing Center for Infectious Disease"/>
            <person name="Wu L."/>
            <person name="Ma J."/>
        </authorList>
    </citation>
    <scope>NUCLEOTIDE SEQUENCE [LARGE SCALE GENOMIC DNA]</scope>
    <source>
        <strain evidence="8">JCM 6835</strain>
    </source>
</reference>
<evidence type="ECO:0000313" key="8">
    <source>
        <dbReference type="Proteomes" id="UP001501666"/>
    </source>
</evidence>
<dbReference type="InterPro" id="IPR003593">
    <property type="entry name" value="AAA+_ATPase"/>
</dbReference>
<feature type="domain" description="ABC transporter" evidence="6">
    <location>
        <begin position="2"/>
        <end position="227"/>
    </location>
</feature>
<protein>
    <submittedName>
        <fullName evidence="7">ATP-binding cassette domain-containing protein</fullName>
    </submittedName>
</protein>
<dbReference type="InterPro" id="IPR003439">
    <property type="entry name" value="ABC_transporter-like_ATP-bd"/>
</dbReference>
<dbReference type="RefSeq" id="WP_346143368.1">
    <property type="nucleotide sequence ID" value="NZ_BAAATE010000002.1"/>
</dbReference>
<dbReference type="PANTHER" id="PTHR43335:SF4">
    <property type="entry name" value="ABC TRANSPORTER, ATP-BINDING PROTEIN"/>
    <property type="match status" value="1"/>
</dbReference>
<evidence type="ECO:0000256" key="2">
    <source>
        <dbReference type="ARBA" id="ARBA00022448"/>
    </source>
</evidence>
<name>A0ABP6DNV5_9ACTN</name>
<dbReference type="Gene3D" id="3.40.50.300">
    <property type="entry name" value="P-loop containing nucleotide triphosphate hydrolases"/>
    <property type="match status" value="1"/>
</dbReference>
<dbReference type="Proteomes" id="UP001501666">
    <property type="component" value="Unassembled WGS sequence"/>
</dbReference>
<comment type="caution">
    <text evidence="7">The sequence shown here is derived from an EMBL/GenBank/DDBJ whole genome shotgun (WGS) entry which is preliminary data.</text>
</comment>
<evidence type="ECO:0000313" key="7">
    <source>
        <dbReference type="EMBL" id="GAA2646111.1"/>
    </source>
</evidence>
<organism evidence="7 8">
    <name type="scientific">Nonomuraea recticatena</name>
    <dbReference type="NCBI Taxonomy" id="46178"/>
    <lineage>
        <taxon>Bacteria</taxon>
        <taxon>Bacillati</taxon>
        <taxon>Actinomycetota</taxon>
        <taxon>Actinomycetes</taxon>
        <taxon>Streptosporangiales</taxon>
        <taxon>Streptosporangiaceae</taxon>
        <taxon>Nonomuraea</taxon>
    </lineage>
</organism>
<dbReference type="SUPFAM" id="SSF52540">
    <property type="entry name" value="P-loop containing nucleoside triphosphate hydrolases"/>
    <property type="match status" value="1"/>
</dbReference>
<comment type="similarity">
    <text evidence="1">Belongs to the ABC transporter superfamily.</text>
</comment>
<dbReference type="Pfam" id="PF00005">
    <property type="entry name" value="ABC_tran"/>
    <property type="match status" value="1"/>
</dbReference>
<feature type="compositionally biased region" description="Polar residues" evidence="5">
    <location>
        <begin position="286"/>
        <end position="295"/>
    </location>
</feature>
<keyword evidence="4 7" id="KW-0067">ATP-binding</keyword>
<proteinExistence type="inferred from homology"/>
<accession>A0ABP6DNV5</accession>
<evidence type="ECO:0000256" key="4">
    <source>
        <dbReference type="ARBA" id="ARBA00022840"/>
    </source>
</evidence>
<dbReference type="PROSITE" id="PS50893">
    <property type="entry name" value="ABC_TRANSPORTER_2"/>
    <property type="match status" value="1"/>
</dbReference>
<keyword evidence="2" id="KW-0813">Transport</keyword>
<evidence type="ECO:0000259" key="6">
    <source>
        <dbReference type="PROSITE" id="PS50893"/>
    </source>
</evidence>
<dbReference type="InterPro" id="IPR027417">
    <property type="entry name" value="P-loop_NTPase"/>
</dbReference>
<evidence type="ECO:0000256" key="3">
    <source>
        <dbReference type="ARBA" id="ARBA00022741"/>
    </source>
</evidence>
<evidence type="ECO:0000256" key="1">
    <source>
        <dbReference type="ARBA" id="ARBA00005417"/>
    </source>
</evidence>
<dbReference type="EMBL" id="BAAATE010000002">
    <property type="protein sequence ID" value="GAA2646111.1"/>
    <property type="molecule type" value="Genomic_DNA"/>
</dbReference>
<dbReference type="PANTHER" id="PTHR43335">
    <property type="entry name" value="ABC TRANSPORTER, ATP-BINDING PROTEIN"/>
    <property type="match status" value="1"/>
</dbReference>
<dbReference type="PROSITE" id="PS00211">
    <property type="entry name" value="ABC_TRANSPORTER_1"/>
    <property type="match status" value="1"/>
</dbReference>
<dbReference type="SMART" id="SM00382">
    <property type="entry name" value="AAA"/>
    <property type="match status" value="1"/>
</dbReference>
<sequence>MIEVRGLTMRYGRTLAVDDLTFTVKPGLVTGFLGPNGAGKSTTMRVVLGLEVPAAGEALVDGRAYASLRRPMLTMGALLDAGAVHGGRTARAHLGCLARSNGIDLRRVAAVLDQVGLADVADRRIGGFSLGMKQRLGIAAALLGDPAVLMFDEPLNGLDPEGIRWIRELLRSLAAEGRTVLLSSHLMNELAITADHVVVIGRGRLIADTTMEALAARFQRDVLVRAAHPERLAQILRAHGATVAAETAATAERAAPPPPGTPGTPGTPRSAPPTPETAAGGDPSVQGLSEQELSAQGLSERGLSLHGLSVRGMDAAGIGELALRAGIALRELTPRSASLEEAFMELTEDSVEYGARPAAAVTEVGR</sequence>
<feature type="region of interest" description="Disordered" evidence="5">
    <location>
        <begin position="246"/>
        <end position="295"/>
    </location>
</feature>
<dbReference type="GO" id="GO:0005524">
    <property type="term" value="F:ATP binding"/>
    <property type="evidence" value="ECO:0007669"/>
    <property type="project" value="UniProtKB-KW"/>
</dbReference>
<keyword evidence="8" id="KW-1185">Reference proteome</keyword>